<feature type="repeat" description="ANK" evidence="7">
    <location>
        <begin position="170"/>
        <end position="202"/>
    </location>
</feature>
<evidence type="ECO:0000256" key="9">
    <source>
        <dbReference type="SAM" id="Phobius"/>
    </source>
</evidence>
<feature type="repeat" description="ANK" evidence="7">
    <location>
        <begin position="238"/>
        <end position="261"/>
    </location>
</feature>
<evidence type="ECO:0000256" key="1">
    <source>
        <dbReference type="ARBA" id="ARBA00004141"/>
    </source>
</evidence>
<feature type="domain" description="PGG" evidence="10">
    <location>
        <begin position="404"/>
        <end position="510"/>
    </location>
</feature>
<dbReference type="SUPFAM" id="SSF48403">
    <property type="entry name" value="Ankyrin repeat"/>
    <property type="match status" value="2"/>
</dbReference>
<feature type="compositionally biased region" description="Polar residues" evidence="8">
    <location>
        <begin position="364"/>
        <end position="377"/>
    </location>
</feature>
<sequence length="684" mass="76211">MDRRLFEAVVKGDISGLHSLMEEDENIIKQIVPGSLNTVLHLAARFGHEEMASEIIKSCPEMVSSENGELETPLHEACREGHLEIIKLMLATDNFIVYKLNSREESAFFAACERGKINAVKHLMNFPRLFLLELDNSTTSLHAAASSGHTEIVREILRARPDFAWKKDFHGCTPLHVACSKGHLEITREILKLDSDLSSIQDIEGKTPLHCAAIKGRINIIDEILSANIGSAEIVTHNEETILHLAVKNNHFEVVRYLMERLDCSKLLNLPDSDGNTVLHLATARRLTTMVTYLLKFGMEVNTLNRKGYTALDVVEAGASTSNSGALAIAPALQEAGAMRCDELSTRLLDVPKIAKSTSKRSSENVARVNSWSNKNLEPSHSPHRPRHHRQNRQRKRQLDLHNESLRNARNTITIVAVLIATVTFAAGVNPPGGFSQETGNAILGKQTSFKVFLVCNIVALFLSIGIVNVLVSIVPFKRKSMMKLLTITHKIMWISTLFMASAFIAAIWAIMPKGKGTRLVKVELVVIGGGCTMTVFCGLGIMLARHWYKKYKWRKDKERRVKDGSPKSNISRVDELKMIGRSYETSSNSDLGSSDYGVHASDLEKPREIRWPALSVAATVLVSLKNRTRIVATARSFQLTWVLCSDIRRASYALGTSIRGADKLYRHVKPFYQRDVVIILPSE</sequence>
<evidence type="ECO:0000256" key="7">
    <source>
        <dbReference type="PROSITE-ProRule" id="PRU00023"/>
    </source>
</evidence>
<evidence type="ECO:0000256" key="4">
    <source>
        <dbReference type="ARBA" id="ARBA00022989"/>
    </source>
</evidence>
<dbReference type="Gene3D" id="1.25.40.20">
    <property type="entry name" value="Ankyrin repeat-containing domain"/>
    <property type="match status" value="2"/>
</dbReference>
<dbReference type="Pfam" id="PF12796">
    <property type="entry name" value="Ank_2"/>
    <property type="match status" value="3"/>
</dbReference>
<dbReference type="Pfam" id="PF13857">
    <property type="entry name" value="Ank_5"/>
    <property type="match status" value="1"/>
</dbReference>
<dbReference type="PROSITE" id="PS50297">
    <property type="entry name" value="ANK_REP_REGION"/>
    <property type="match status" value="6"/>
</dbReference>
<keyword evidence="4 9" id="KW-1133">Transmembrane helix</keyword>
<feature type="repeat" description="ANK" evidence="7">
    <location>
        <begin position="274"/>
        <end position="306"/>
    </location>
</feature>
<name>A0ABD1WG42_9LAMI</name>
<feature type="region of interest" description="Disordered" evidence="8">
    <location>
        <begin position="359"/>
        <end position="398"/>
    </location>
</feature>
<accession>A0ABD1WG42</accession>
<evidence type="ECO:0000256" key="2">
    <source>
        <dbReference type="ARBA" id="ARBA00022692"/>
    </source>
</evidence>
<proteinExistence type="predicted"/>
<organism evidence="11 12">
    <name type="scientific">Forsythia ovata</name>
    <dbReference type="NCBI Taxonomy" id="205694"/>
    <lineage>
        <taxon>Eukaryota</taxon>
        <taxon>Viridiplantae</taxon>
        <taxon>Streptophyta</taxon>
        <taxon>Embryophyta</taxon>
        <taxon>Tracheophyta</taxon>
        <taxon>Spermatophyta</taxon>
        <taxon>Magnoliopsida</taxon>
        <taxon>eudicotyledons</taxon>
        <taxon>Gunneridae</taxon>
        <taxon>Pentapetalae</taxon>
        <taxon>asterids</taxon>
        <taxon>lamiids</taxon>
        <taxon>Lamiales</taxon>
        <taxon>Oleaceae</taxon>
        <taxon>Forsythieae</taxon>
        <taxon>Forsythia</taxon>
    </lineage>
</organism>
<feature type="transmembrane region" description="Helical" evidence="9">
    <location>
        <begin position="523"/>
        <end position="545"/>
    </location>
</feature>
<dbReference type="InterPro" id="IPR026961">
    <property type="entry name" value="PGG_dom"/>
</dbReference>
<dbReference type="EMBL" id="JBFOLJ010000003">
    <property type="protein sequence ID" value="KAL2548410.1"/>
    <property type="molecule type" value="Genomic_DNA"/>
</dbReference>
<gene>
    <name evidence="11" type="ORF">Fot_09940</name>
</gene>
<evidence type="ECO:0000313" key="12">
    <source>
        <dbReference type="Proteomes" id="UP001604277"/>
    </source>
</evidence>
<feature type="transmembrane region" description="Helical" evidence="9">
    <location>
        <begin position="412"/>
        <end position="430"/>
    </location>
</feature>
<keyword evidence="3" id="KW-0677">Repeat</keyword>
<protein>
    <submittedName>
        <fullName evidence="11">Ankyrin repeat family protein</fullName>
    </submittedName>
</protein>
<dbReference type="AlphaFoldDB" id="A0ABD1WG42"/>
<dbReference type="Proteomes" id="UP001604277">
    <property type="component" value="Unassembled WGS sequence"/>
</dbReference>
<dbReference type="PROSITE" id="PS50088">
    <property type="entry name" value="ANK_REPEAT"/>
    <property type="match status" value="6"/>
</dbReference>
<dbReference type="PANTHER" id="PTHR24186:SF37">
    <property type="entry name" value="PGG DOMAIN-CONTAINING PROTEIN"/>
    <property type="match status" value="1"/>
</dbReference>
<dbReference type="PANTHER" id="PTHR24186">
    <property type="entry name" value="PROTEIN PHOSPHATASE 1 REGULATORY SUBUNIT"/>
    <property type="match status" value="1"/>
</dbReference>
<dbReference type="GO" id="GO:0016020">
    <property type="term" value="C:membrane"/>
    <property type="evidence" value="ECO:0007669"/>
    <property type="project" value="UniProtKB-SubCell"/>
</dbReference>
<evidence type="ECO:0000256" key="5">
    <source>
        <dbReference type="ARBA" id="ARBA00023043"/>
    </source>
</evidence>
<keyword evidence="5 7" id="KW-0040">ANK repeat</keyword>
<feature type="repeat" description="ANK" evidence="7">
    <location>
        <begin position="204"/>
        <end position="228"/>
    </location>
</feature>
<keyword evidence="6 9" id="KW-0472">Membrane</keyword>
<comment type="subcellular location">
    <subcellularLocation>
        <location evidence="1">Membrane</location>
        <topology evidence="1">Multi-pass membrane protein</topology>
    </subcellularLocation>
</comment>
<dbReference type="InterPro" id="IPR036770">
    <property type="entry name" value="Ankyrin_rpt-contain_sf"/>
</dbReference>
<dbReference type="Pfam" id="PF00023">
    <property type="entry name" value="Ank"/>
    <property type="match status" value="1"/>
</dbReference>
<feature type="repeat" description="ANK" evidence="7">
    <location>
        <begin position="69"/>
        <end position="90"/>
    </location>
</feature>
<dbReference type="SMART" id="SM00248">
    <property type="entry name" value="ANK"/>
    <property type="match status" value="8"/>
</dbReference>
<keyword evidence="2 9" id="KW-0812">Transmembrane</keyword>
<feature type="repeat" description="ANK" evidence="7">
    <location>
        <begin position="136"/>
        <end position="168"/>
    </location>
</feature>
<evidence type="ECO:0000259" key="10">
    <source>
        <dbReference type="Pfam" id="PF13962"/>
    </source>
</evidence>
<comment type="caution">
    <text evidence="11">The sequence shown here is derived from an EMBL/GenBank/DDBJ whole genome shotgun (WGS) entry which is preliminary data.</text>
</comment>
<feature type="transmembrane region" description="Helical" evidence="9">
    <location>
        <begin position="450"/>
        <end position="472"/>
    </location>
</feature>
<dbReference type="Pfam" id="PF13962">
    <property type="entry name" value="PGG"/>
    <property type="match status" value="1"/>
</dbReference>
<evidence type="ECO:0000313" key="11">
    <source>
        <dbReference type="EMBL" id="KAL2548410.1"/>
    </source>
</evidence>
<feature type="transmembrane region" description="Helical" evidence="9">
    <location>
        <begin position="492"/>
        <end position="511"/>
    </location>
</feature>
<keyword evidence="12" id="KW-1185">Reference proteome</keyword>
<evidence type="ECO:0000256" key="6">
    <source>
        <dbReference type="ARBA" id="ARBA00023136"/>
    </source>
</evidence>
<evidence type="ECO:0000256" key="8">
    <source>
        <dbReference type="SAM" id="MobiDB-lite"/>
    </source>
</evidence>
<evidence type="ECO:0000256" key="3">
    <source>
        <dbReference type="ARBA" id="ARBA00022737"/>
    </source>
</evidence>
<dbReference type="InterPro" id="IPR002110">
    <property type="entry name" value="Ankyrin_rpt"/>
</dbReference>
<reference evidence="12" key="1">
    <citation type="submission" date="2024-07" db="EMBL/GenBank/DDBJ databases">
        <title>Two chromosome-level genome assemblies of Korean endemic species Abeliophyllum distichum and Forsythia ovata (Oleaceae).</title>
        <authorList>
            <person name="Jang H."/>
        </authorList>
    </citation>
    <scope>NUCLEOTIDE SEQUENCE [LARGE SCALE GENOMIC DNA]</scope>
</reference>
<feature type="compositionally biased region" description="Basic residues" evidence="8">
    <location>
        <begin position="382"/>
        <end position="396"/>
    </location>
</feature>
<dbReference type="PRINTS" id="PR01415">
    <property type="entry name" value="ANKYRIN"/>
</dbReference>